<evidence type="ECO:0000313" key="1">
    <source>
        <dbReference type="EMBL" id="OGM10453.1"/>
    </source>
</evidence>
<dbReference type="Proteomes" id="UP000176939">
    <property type="component" value="Unassembled WGS sequence"/>
</dbReference>
<organism evidence="1 2">
    <name type="scientific">Candidatus Woesebacteria bacterium RBG_13_36_22</name>
    <dbReference type="NCBI Taxonomy" id="1802478"/>
    <lineage>
        <taxon>Bacteria</taxon>
        <taxon>Candidatus Woeseibacteriota</taxon>
    </lineage>
</organism>
<gene>
    <name evidence="1" type="ORF">A2Z67_04045</name>
</gene>
<name>A0A1F7X6D5_9BACT</name>
<accession>A0A1F7X6D5</accession>
<proteinExistence type="predicted"/>
<dbReference type="AlphaFoldDB" id="A0A1F7X6D5"/>
<reference evidence="1 2" key="1">
    <citation type="journal article" date="2016" name="Nat. Commun.">
        <title>Thousands of microbial genomes shed light on interconnected biogeochemical processes in an aquifer system.</title>
        <authorList>
            <person name="Anantharaman K."/>
            <person name="Brown C.T."/>
            <person name="Hug L.A."/>
            <person name="Sharon I."/>
            <person name="Castelle C.J."/>
            <person name="Probst A.J."/>
            <person name="Thomas B.C."/>
            <person name="Singh A."/>
            <person name="Wilkins M.J."/>
            <person name="Karaoz U."/>
            <person name="Brodie E.L."/>
            <person name="Williams K.H."/>
            <person name="Hubbard S.S."/>
            <person name="Banfield J.F."/>
        </authorList>
    </citation>
    <scope>NUCLEOTIDE SEQUENCE [LARGE SCALE GENOMIC DNA]</scope>
</reference>
<sequence>MSDHWPTKEELLKAQFDENTRAMEQDDEPDPICECGQPGYACCCNCLAEKLGYWADGTEWNWKE</sequence>
<comment type="caution">
    <text evidence="1">The sequence shown here is derived from an EMBL/GenBank/DDBJ whole genome shotgun (WGS) entry which is preliminary data.</text>
</comment>
<protein>
    <submittedName>
        <fullName evidence="1">Uncharacterized protein</fullName>
    </submittedName>
</protein>
<dbReference type="EMBL" id="MGFQ01000010">
    <property type="protein sequence ID" value="OGM10453.1"/>
    <property type="molecule type" value="Genomic_DNA"/>
</dbReference>
<evidence type="ECO:0000313" key="2">
    <source>
        <dbReference type="Proteomes" id="UP000176939"/>
    </source>
</evidence>